<dbReference type="InterPro" id="IPR008030">
    <property type="entry name" value="NmrA-like"/>
</dbReference>
<dbReference type="PANTHER" id="PTHR43162">
    <property type="match status" value="1"/>
</dbReference>
<accession>A0AB37UD42</accession>
<feature type="domain" description="NmrA-like" evidence="1">
    <location>
        <begin position="8"/>
        <end position="235"/>
    </location>
</feature>
<dbReference type="AlphaFoldDB" id="A0AB37UD42"/>
<organism evidence="2 3">
    <name type="scientific">Chroococcidiopsis cubana SAG 39.79</name>
    <dbReference type="NCBI Taxonomy" id="388085"/>
    <lineage>
        <taxon>Bacteria</taxon>
        <taxon>Bacillati</taxon>
        <taxon>Cyanobacteriota</taxon>
        <taxon>Cyanophyceae</taxon>
        <taxon>Chroococcidiopsidales</taxon>
        <taxon>Chroococcidiopsidaceae</taxon>
        <taxon>Chroococcidiopsis</taxon>
    </lineage>
</organism>
<sequence length="305" mass="33330">MDVNDRPTVLVIGATSSIGKFLVRELAAQPRSQNGRVLAAVRSEQKAESFRKQGIETVHLDLNQTETIASALQGVDRVFLVTGYTVDMLPQSKAVIDAAKKMGVQHIVHAGAWAPADTDLPHFGWHQYVESYIERSGIGYTHLQPNMFMQNLLGGNSLWESLGGSSKENGAIHFFLEDARIGWIAAEDIASVAAAVLREPAKHDGKAYVLSAEARSVPEIAEVLTEVLGKPFHSVPNSPDEFLAAVLKGGMEPTYAHCAHETLKRFGRGAIPGQADVYNNIEALTGKKAMLWRDFAVKHRGEFLY</sequence>
<dbReference type="Gene3D" id="3.40.50.720">
    <property type="entry name" value="NAD(P)-binding Rossmann-like Domain"/>
    <property type="match status" value="1"/>
</dbReference>
<reference evidence="2 3" key="1">
    <citation type="journal article" date="2019" name="Genome Biol. Evol.">
        <title>Day and night: Metabolic profiles and evolutionary relationships of six axenic non-marine cyanobacteria.</title>
        <authorList>
            <person name="Will S.E."/>
            <person name="Henke P."/>
            <person name="Boedeker C."/>
            <person name="Huang S."/>
            <person name="Brinkmann H."/>
            <person name="Rohde M."/>
            <person name="Jarek M."/>
            <person name="Friedl T."/>
            <person name="Seufert S."/>
            <person name="Schumacher M."/>
            <person name="Overmann J."/>
            <person name="Neumann-Schaal M."/>
            <person name="Petersen J."/>
        </authorList>
    </citation>
    <scope>NUCLEOTIDE SEQUENCE [LARGE SCALE GENOMIC DNA]</scope>
    <source>
        <strain evidence="2 3">SAG 39.79</strain>
    </source>
</reference>
<dbReference type="EMBL" id="RSCK01000090">
    <property type="protein sequence ID" value="RUT04153.1"/>
    <property type="molecule type" value="Genomic_DNA"/>
</dbReference>
<dbReference type="InterPro" id="IPR036291">
    <property type="entry name" value="NAD(P)-bd_dom_sf"/>
</dbReference>
<comment type="caution">
    <text evidence="2">The sequence shown here is derived from an EMBL/GenBank/DDBJ whole genome shotgun (WGS) entry which is preliminary data.</text>
</comment>
<evidence type="ECO:0000259" key="1">
    <source>
        <dbReference type="Pfam" id="PF05368"/>
    </source>
</evidence>
<evidence type="ECO:0000313" key="3">
    <source>
        <dbReference type="Proteomes" id="UP000282574"/>
    </source>
</evidence>
<gene>
    <name evidence="2" type="ORF">DSM107010_58730</name>
</gene>
<protein>
    <submittedName>
        <fullName evidence="2">NAD(P)-dependent oxidoreductase</fullName>
    </submittedName>
</protein>
<proteinExistence type="predicted"/>
<dbReference type="InterPro" id="IPR051604">
    <property type="entry name" value="Ergot_Alk_Oxidoreductase"/>
</dbReference>
<dbReference type="PANTHER" id="PTHR43162:SF1">
    <property type="entry name" value="PRESTALK A DIFFERENTIATION PROTEIN A"/>
    <property type="match status" value="1"/>
</dbReference>
<dbReference type="SUPFAM" id="SSF51735">
    <property type="entry name" value="NAD(P)-binding Rossmann-fold domains"/>
    <property type="match status" value="1"/>
</dbReference>
<dbReference type="Proteomes" id="UP000282574">
    <property type="component" value="Unassembled WGS sequence"/>
</dbReference>
<keyword evidence="3" id="KW-1185">Reference proteome</keyword>
<dbReference type="Pfam" id="PF05368">
    <property type="entry name" value="NmrA"/>
    <property type="match status" value="1"/>
</dbReference>
<name>A0AB37UD42_9CYAN</name>
<evidence type="ECO:0000313" key="2">
    <source>
        <dbReference type="EMBL" id="RUT04153.1"/>
    </source>
</evidence>
<dbReference type="Gene3D" id="3.90.25.10">
    <property type="entry name" value="UDP-galactose 4-epimerase, domain 1"/>
    <property type="match status" value="1"/>
</dbReference>